<dbReference type="Pfam" id="PF00196">
    <property type="entry name" value="GerE"/>
    <property type="match status" value="1"/>
</dbReference>
<keyword evidence="3" id="KW-0804">Transcription</keyword>
<keyword evidence="1" id="KW-0805">Transcription regulation</keyword>
<dbReference type="Gene3D" id="1.25.40.10">
    <property type="entry name" value="Tetratricopeptide repeat domain"/>
    <property type="match status" value="1"/>
</dbReference>
<dbReference type="InterPro" id="IPR000792">
    <property type="entry name" value="Tscrpt_reg_LuxR_C"/>
</dbReference>
<dbReference type="PANTHER" id="PTHR44688">
    <property type="entry name" value="DNA-BINDING TRANSCRIPTIONAL ACTIVATOR DEVR_DOSR"/>
    <property type="match status" value="1"/>
</dbReference>
<gene>
    <name evidence="5" type="ORF">E1809_09920</name>
</gene>
<keyword evidence="2" id="KW-0238">DNA-binding</keyword>
<dbReference type="InterPro" id="IPR011990">
    <property type="entry name" value="TPR-like_helical_dom_sf"/>
</dbReference>
<evidence type="ECO:0000256" key="2">
    <source>
        <dbReference type="ARBA" id="ARBA00023125"/>
    </source>
</evidence>
<dbReference type="GO" id="GO:0006355">
    <property type="term" value="P:regulation of DNA-templated transcription"/>
    <property type="evidence" value="ECO:0007669"/>
    <property type="project" value="InterPro"/>
</dbReference>
<dbReference type="PANTHER" id="PTHR44688:SF16">
    <property type="entry name" value="DNA-BINDING TRANSCRIPTIONAL ACTIVATOR DEVR_DOSR"/>
    <property type="match status" value="1"/>
</dbReference>
<dbReference type="OrthoDB" id="3197423at2"/>
<keyword evidence="6" id="KW-1185">Reference proteome</keyword>
<proteinExistence type="predicted"/>
<evidence type="ECO:0000256" key="1">
    <source>
        <dbReference type="ARBA" id="ARBA00023015"/>
    </source>
</evidence>
<dbReference type="SMART" id="SM00421">
    <property type="entry name" value="HTH_LUXR"/>
    <property type="match status" value="1"/>
</dbReference>
<evidence type="ECO:0000256" key="3">
    <source>
        <dbReference type="ARBA" id="ARBA00023163"/>
    </source>
</evidence>
<dbReference type="InterPro" id="IPR016032">
    <property type="entry name" value="Sig_transdc_resp-reg_C-effctor"/>
</dbReference>
<reference evidence="5 6" key="1">
    <citation type="submission" date="2019-03" db="EMBL/GenBank/DDBJ databases">
        <title>Whole genome sequence of Arthrobacter sp JH1-1.</title>
        <authorList>
            <person name="Trinh H.N."/>
        </authorList>
    </citation>
    <scope>NUCLEOTIDE SEQUENCE [LARGE SCALE GENOMIC DNA]</scope>
    <source>
        <strain evidence="5 6">JH1-1</strain>
    </source>
</reference>
<dbReference type="SUPFAM" id="SSF46894">
    <property type="entry name" value="C-terminal effector domain of the bipartite response regulators"/>
    <property type="match status" value="1"/>
</dbReference>
<dbReference type="InterPro" id="IPR036388">
    <property type="entry name" value="WH-like_DNA-bd_sf"/>
</dbReference>
<feature type="domain" description="HTH luxR-type" evidence="4">
    <location>
        <begin position="805"/>
        <end position="868"/>
    </location>
</feature>
<dbReference type="Gene3D" id="1.10.10.10">
    <property type="entry name" value="Winged helix-like DNA-binding domain superfamily/Winged helix DNA-binding domain"/>
    <property type="match status" value="1"/>
</dbReference>
<dbReference type="CDD" id="cd06170">
    <property type="entry name" value="LuxR_C_like"/>
    <property type="match status" value="1"/>
</dbReference>
<dbReference type="Proteomes" id="UP000295511">
    <property type="component" value="Unassembled WGS sequence"/>
</dbReference>
<organism evidence="5 6">
    <name type="scientific">Arthrobacter terricola</name>
    <dbReference type="NCBI Taxonomy" id="2547396"/>
    <lineage>
        <taxon>Bacteria</taxon>
        <taxon>Bacillati</taxon>
        <taxon>Actinomycetota</taxon>
        <taxon>Actinomycetes</taxon>
        <taxon>Micrococcales</taxon>
        <taxon>Micrococcaceae</taxon>
        <taxon>Arthrobacter</taxon>
    </lineage>
</organism>
<comment type="caution">
    <text evidence="5">The sequence shown here is derived from an EMBL/GenBank/DDBJ whole genome shotgun (WGS) entry which is preliminary data.</text>
</comment>
<evidence type="ECO:0000313" key="6">
    <source>
        <dbReference type="Proteomes" id="UP000295511"/>
    </source>
</evidence>
<dbReference type="PRINTS" id="PR00038">
    <property type="entry name" value="HTHLUXR"/>
</dbReference>
<accession>A0A4R5KLN2</accession>
<dbReference type="RefSeq" id="WP_133204071.1">
    <property type="nucleotide sequence ID" value="NZ_SMRU01000010.1"/>
</dbReference>
<dbReference type="AlphaFoldDB" id="A0A4R5KLN2"/>
<dbReference type="EMBL" id="SMRU01000010">
    <property type="protein sequence ID" value="TDF96416.1"/>
    <property type="molecule type" value="Genomic_DNA"/>
</dbReference>
<evidence type="ECO:0000313" key="5">
    <source>
        <dbReference type="EMBL" id="TDF96416.1"/>
    </source>
</evidence>
<dbReference type="SUPFAM" id="SSF52540">
    <property type="entry name" value="P-loop containing nucleoside triphosphate hydrolases"/>
    <property type="match status" value="1"/>
</dbReference>
<protein>
    <submittedName>
        <fullName evidence="5">LuxR family transcriptional regulator</fullName>
    </submittedName>
</protein>
<evidence type="ECO:0000259" key="4">
    <source>
        <dbReference type="PROSITE" id="PS50043"/>
    </source>
</evidence>
<dbReference type="PROSITE" id="PS50043">
    <property type="entry name" value="HTH_LUXR_2"/>
    <property type="match status" value="1"/>
</dbReference>
<name>A0A4R5KLN2_9MICC</name>
<dbReference type="GO" id="GO:0003677">
    <property type="term" value="F:DNA binding"/>
    <property type="evidence" value="ECO:0007669"/>
    <property type="project" value="UniProtKB-KW"/>
</dbReference>
<sequence length="868" mass="94027">MVDSLSTPDVYGVVVVGAPGAGKATFARSVEARLNSKVHVLHLHGSADAEAPFGSMAHLLARLPAEVADNPGAVIHGISHLIHSDAAGREVLVVLSELPSLDSMSTAVLVQLLISGVAKVLVTVRQVTDMPEDLIRLLKDGLLDEVELQVFSRSEVSKLLGGILGNRVTATAASALHAASGGSPLVLQAIVTEQLRSGNLHLAGQVWAMKGEIHLSSAEVLTELVRSRLAKERPAVQEALELMALIRTAPLAVLLDVLEPSAVAEMEWSGYLRIESSGPRRVSLRDDYMGEVMRGWMDLPRRNELRRLAAGVIGSIWRDLDAEALLGFAASTLNCREPLEPAVALAASTAANRQFDPWFALECARQITPDDKEWVAAAQQRCVSHVMLAEHEAAVAALEAVAPEHLQSLSAYEYADYVQELCSALLWVPDGHLRIPGIVAEAFADLDGRAQESGTDTADISRARGVLRLASFELQVHQGEYAEVAGALEEEYRDGTDLEQRLNCGSLLIMAWAVLGREMEAVELARELRHKLQRAKAQPRLHNWLSEGLFAALLCSGQWEELARMLTQTLDQQPKNIHYLGGAAELALGVAYTYAGRAAVAIDTLLGAQAQLEIRRNYYGPSLAYSALAFAYAQAGDVKEARTFLDLADKSQSETAWFPAWMAEFCVRMARRWLKDPGAKQGLMESAARDLAKGRMTTASISLFGATVHGTEEELLLLEEVSSRRQGKMAAVNRMVAEGSRKKEPKTLLLAASVAQELKLDAVEARCAVLALDTARDVGDSASARQAQQRLDRLVGTVPVLPLTPHSFGPELTERERQVAKMASQGLSNKEVATQLQVSVRTVEGHLYQIFTKMGISSRSELEGTAQP</sequence>
<dbReference type="InterPro" id="IPR027417">
    <property type="entry name" value="P-loop_NTPase"/>
</dbReference>